<evidence type="ECO:0000256" key="4">
    <source>
        <dbReference type="ARBA" id="ARBA00023004"/>
    </source>
</evidence>
<dbReference type="GO" id="GO:0051537">
    <property type="term" value="F:2 iron, 2 sulfur cluster binding"/>
    <property type="evidence" value="ECO:0007669"/>
    <property type="project" value="InterPro"/>
</dbReference>
<dbReference type="InterPro" id="IPR016208">
    <property type="entry name" value="Ald_Oxase/xanthine_DH-like"/>
</dbReference>
<keyword evidence="3 6" id="KW-0560">Oxidoreductase</keyword>
<dbReference type="InterPro" id="IPR036884">
    <property type="entry name" value="2Fe-2S-bd_dom_sf"/>
</dbReference>
<dbReference type="Proteomes" id="UP000272908">
    <property type="component" value="Unassembled WGS sequence"/>
</dbReference>
<dbReference type="InterPro" id="IPR046867">
    <property type="entry name" value="AldOxase/xan_DH_MoCoBD2"/>
</dbReference>
<dbReference type="SUPFAM" id="SSF47741">
    <property type="entry name" value="CO dehydrogenase ISP C-domain like"/>
    <property type="match status" value="1"/>
</dbReference>
<comment type="similarity">
    <text evidence="1">Belongs to the xanthine dehydrogenase family.</text>
</comment>
<dbReference type="EMBL" id="UIHC01000014">
    <property type="protein sequence ID" value="SUZ32056.1"/>
    <property type="molecule type" value="Genomic_DNA"/>
</dbReference>
<dbReference type="OrthoDB" id="9763985at2"/>
<dbReference type="PANTHER" id="PTHR11908">
    <property type="entry name" value="XANTHINE DEHYDROGENASE"/>
    <property type="match status" value="1"/>
</dbReference>
<evidence type="ECO:0000313" key="7">
    <source>
        <dbReference type="Proteomes" id="UP000272908"/>
    </source>
</evidence>
<dbReference type="AlphaFoldDB" id="A0A3B0MW64"/>
<evidence type="ECO:0000313" key="6">
    <source>
        <dbReference type="EMBL" id="SUZ32056.1"/>
    </source>
</evidence>
<dbReference type="InterPro" id="IPR001041">
    <property type="entry name" value="2Fe-2S_ferredoxin-type"/>
</dbReference>
<dbReference type="PANTHER" id="PTHR11908:SF157">
    <property type="entry name" value="XANTHINE DEHYDROGENASE SUBUNIT D-RELATED"/>
    <property type="match status" value="1"/>
</dbReference>
<dbReference type="Pfam" id="PF01799">
    <property type="entry name" value="Fer2_2"/>
    <property type="match status" value="1"/>
</dbReference>
<dbReference type="Pfam" id="PF01315">
    <property type="entry name" value="Ald_Xan_dh_C"/>
    <property type="match status" value="1"/>
</dbReference>
<dbReference type="InterPro" id="IPR002888">
    <property type="entry name" value="2Fe-2S-bd"/>
</dbReference>
<sequence>MPDTFKPQDNAAAQFGAVGKVDLIVNGKRVSREVAPHISLLDFLRDTLGLKGAKECCAVGECGACTVIVDGQPVNSCLMLAVESEGTTVETVESLSAGGQPSTVQHSFLKCGGVQCGFCIPGMVMSAEALHRARPEACEAEVREALSGNLCRCGGYNRMFAAMRDAAGESVHEITTDPVTGSTVGADIRRAGGLERVTGSQLFLADIDITGMAHLKLVTLNVGRASIKGVDTRRALAVPGVLDVITAAELPQPVPRFGPAYQDRPVIAVDETRYHGEPVAAVIAETKDIAAYAATLVDVDYDPLPAVTSIDAAVASDAPLVQPPDLRPDDPLAHSNVLKDMHFGWGDVDAAGAGADLVVENVYTFPMVTHFAIEPHGFIVDAQQDRLKIWSPVQHPFLLQKVMAQLFDLPLSAVQVIAPDPGGGFGGKQMPKFEPLVAYASQRIGRPVRLVLTLEETFQAVRRAGAKIHVRSGFSKEGALLFHDIQSDYLIGAYVDIAERVTTKGNYLACGPYRVPNARIHARPILSHTTPSCAYRGFGTPQVNWAVESQINEAARRLGMDGLAIRLRNVADKGDEVVPGDQPADGHWLQSLRKAADMLGWDTPKPSGRGRGIAVGIKAGATTGLSNSTVRLLADGSILVFAGTSDMGQGARTIFAQLAADALGAPYDRVELIMGDTSVVPFDLQTSASRSTVFMGTAITRACEDIYAQVIELASDTLGIPEEDIAIADGRIILPGGSETIFEFVQKNLGKWNGELIGNGRMRKPTVAEHPLGGTPAFFEFNCTAFEVEVDRKTGEVVIHKHVTVGDVGKALNPLHVEMQDEGAAIMGLGHSLYEQILMDESGQIKNLGAIDYRIVTTKDMPISLKTGMIENADGPGPKGSKGVSEGAILCTAPALGAAVADATGVAIKDLPLTPERVWRALRRDPADSSGGPNA</sequence>
<dbReference type="Gene3D" id="1.10.150.120">
    <property type="entry name" value="[2Fe-2S]-binding domain"/>
    <property type="match status" value="1"/>
</dbReference>
<dbReference type="PROSITE" id="PS51085">
    <property type="entry name" value="2FE2S_FER_2"/>
    <property type="match status" value="1"/>
</dbReference>
<evidence type="ECO:0000256" key="3">
    <source>
        <dbReference type="ARBA" id="ARBA00023002"/>
    </source>
</evidence>
<dbReference type="EC" id="1.3.7.9" evidence="6"/>
<dbReference type="InterPro" id="IPR036010">
    <property type="entry name" value="2Fe-2S_ferredoxin-like_sf"/>
</dbReference>
<evidence type="ECO:0000256" key="1">
    <source>
        <dbReference type="ARBA" id="ARBA00006849"/>
    </source>
</evidence>
<dbReference type="Gene3D" id="3.90.1170.50">
    <property type="entry name" value="Aldehyde oxidase/xanthine dehydrogenase, a/b hammerhead"/>
    <property type="match status" value="1"/>
</dbReference>
<reference evidence="7" key="1">
    <citation type="submission" date="2018-08" db="EMBL/GenBank/DDBJ databases">
        <authorList>
            <person name="Rodrigo-Torres L."/>
            <person name="Arahal R. D."/>
            <person name="Lucena T."/>
        </authorList>
    </citation>
    <scope>NUCLEOTIDE SEQUENCE [LARGE SCALE GENOMIC DNA]</scope>
    <source>
        <strain evidence="7">CECT 7235</strain>
    </source>
</reference>
<dbReference type="InterPro" id="IPR037165">
    <property type="entry name" value="AldOxase/xan_DH_Mopterin-bd_sf"/>
</dbReference>
<dbReference type="InterPro" id="IPR036856">
    <property type="entry name" value="Ald_Oxase/Xan_DH_a/b_sf"/>
</dbReference>
<dbReference type="SUPFAM" id="SSF56003">
    <property type="entry name" value="Molybdenum cofactor-binding domain"/>
    <property type="match status" value="1"/>
</dbReference>
<dbReference type="InterPro" id="IPR012675">
    <property type="entry name" value="Beta-grasp_dom_sf"/>
</dbReference>
<proteinExistence type="inferred from homology"/>
<dbReference type="Pfam" id="PF00111">
    <property type="entry name" value="Fer2"/>
    <property type="match status" value="1"/>
</dbReference>
<dbReference type="InterPro" id="IPR000674">
    <property type="entry name" value="Ald_Oxase/Xan_DH_a/b"/>
</dbReference>
<evidence type="ECO:0000256" key="2">
    <source>
        <dbReference type="ARBA" id="ARBA00022723"/>
    </source>
</evidence>
<dbReference type="Pfam" id="PF20256">
    <property type="entry name" value="MoCoBD_2"/>
    <property type="match status" value="1"/>
</dbReference>
<dbReference type="RefSeq" id="WP_121094776.1">
    <property type="nucleotide sequence ID" value="NZ_UIHC01000014.1"/>
</dbReference>
<feature type="domain" description="2Fe-2S ferredoxin-type" evidence="5">
    <location>
        <begin position="19"/>
        <end position="95"/>
    </location>
</feature>
<protein>
    <submittedName>
        <fullName evidence="6">4-hydroxybenzoyl-CoA reductase subunit alpha</fullName>
        <ecNumber evidence="6">1.3.7.9</ecNumber>
    </submittedName>
</protein>
<dbReference type="Gene3D" id="3.30.365.10">
    <property type="entry name" value="Aldehyde oxidase/xanthine dehydrogenase, molybdopterin binding domain"/>
    <property type="match status" value="4"/>
</dbReference>
<accession>A0A3B0MW64</accession>
<dbReference type="InterPro" id="IPR006058">
    <property type="entry name" value="2Fe2S_fd_BS"/>
</dbReference>
<dbReference type="SMART" id="SM01008">
    <property type="entry name" value="Ald_Xan_dh_C"/>
    <property type="match status" value="1"/>
</dbReference>
<keyword evidence="2" id="KW-0479">Metal-binding</keyword>
<dbReference type="SUPFAM" id="SSF54665">
    <property type="entry name" value="CO dehydrogenase molybdoprotein N-domain-like"/>
    <property type="match status" value="1"/>
</dbReference>
<keyword evidence="4" id="KW-0408">Iron</keyword>
<dbReference type="InterPro" id="IPR008274">
    <property type="entry name" value="AldOxase/xan_DH_MoCoBD1"/>
</dbReference>
<dbReference type="SUPFAM" id="SSF54292">
    <property type="entry name" value="2Fe-2S ferredoxin-like"/>
    <property type="match status" value="1"/>
</dbReference>
<dbReference type="Pfam" id="PF02738">
    <property type="entry name" value="MoCoBD_1"/>
    <property type="match status" value="1"/>
</dbReference>
<organism evidence="6 7">
    <name type="scientific">Roseinatronobacter ekhonensis</name>
    <dbReference type="NCBI Taxonomy" id="254356"/>
    <lineage>
        <taxon>Bacteria</taxon>
        <taxon>Pseudomonadati</taxon>
        <taxon>Pseudomonadota</taxon>
        <taxon>Alphaproteobacteria</taxon>
        <taxon>Rhodobacterales</taxon>
        <taxon>Paracoccaceae</taxon>
        <taxon>Roseinatronobacter</taxon>
    </lineage>
</organism>
<keyword evidence="7" id="KW-1185">Reference proteome</keyword>
<dbReference type="PROSITE" id="PS00197">
    <property type="entry name" value="2FE2S_FER_1"/>
    <property type="match status" value="1"/>
</dbReference>
<evidence type="ECO:0000259" key="5">
    <source>
        <dbReference type="PROSITE" id="PS51085"/>
    </source>
</evidence>
<name>A0A3B0MW64_9RHOB</name>
<dbReference type="GO" id="GO:0005506">
    <property type="term" value="F:iron ion binding"/>
    <property type="evidence" value="ECO:0007669"/>
    <property type="project" value="InterPro"/>
</dbReference>
<dbReference type="GO" id="GO:0016491">
    <property type="term" value="F:oxidoreductase activity"/>
    <property type="evidence" value="ECO:0007669"/>
    <property type="project" value="UniProtKB-KW"/>
</dbReference>
<dbReference type="CDD" id="cd00207">
    <property type="entry name" value="fer2"/>
    <property type="match status" value="1"/>
</dbReference>
<gene>
    <name evidence="6" type="primary">hcrA</name>
    <name evidence="6" type="ORF">ROE7235_01808</name>
</gene>
<dbReference type="Gene3D" id="3.10.20.30">
    <property type="match status" value="1"/>
</dbReference>